<evidence type="ECO:0000313" key="5">
    <source>
        <dbReference type="EMBL" id="UYU65475.1"/>
    </source>
</evidence>
<organism evidence="4 8">
    <name type="scientific">Bacteroides thetaiotaomicron</name>
    <dbReference type="NCBI Taxonomy" id="818"/>
    <lineage>
        <taxon>Bacteria</taxon>
        <taxon>Pseudomonadati</taxon>
        <taxon>Bacteroidota</taxon>
        <taxon>Bacteroidia</taxon>
        <taxon>Bacteroidales</taxon>
        <taxon>Bacteroidaceae</taxon>
        <taxon>Bacteroides</taxon>
    </lineage>
</organism>
<dbReference type="GeneID" id="60925465"/>
<dbReference type="Proteomes" id="UP000440614">
    <property type="component" value="Unassembled WGS sequence"/>
</dbReference>
<dbReference type="KEGG" id="btho:Btheta7330_03815"/>
<evidence type="ECO:0000313" key="11">
    <source>
        <dbReference type="Proteomes" id="UP001156218"/>
    </source>
</evidence>
<dbReference type="EMBL" id="CP083685">
    <property type="protein sequence ID" value="UYU89620.1"/>
    <property type="molecule type" value="Genomic_DNA"/>
</dbReference>
<dbReference type="EMBL" id="CP083680">
    <property type="protein sequence ID" value="UYU65475.1"/>
    <property type="molecule type" value="Genomic_DNA"/>
</dbReference>
<dbReference type="EMBL" id="WCRW01000003">
    <property type="protein sequence ID" value="KAB4457687.1"/>
    <property type="molecule type" value="Genomic_DNA"/>
</dbReference>
<dbReference type="Proteomes" id="UP000436858">
    <property type="component" value="Unassembled WGS sequence"/>
</dbReference>
<dbReference type="Proteomes" id="UP000500882">
    <property type="component" value="Chromosome"/>
</dbReference>
<evidence type="ECO:0000313" key="3">
    <source>
        <dbReference type="EMBL" id="KAB4457687.1"/>
    </source>
</evidence>
<reference evidence="5 11" key="3">
    <citation type="submission" date="2021-06" db="EMBL/GenBank/DDBJ databases">
        <title>Interrogation of the integrated mobile genetic elements in gut-associated Bacteroides with a consensus prediction approach.</title>
        <authorList>
            <person name="Campbell D.E."/>
            <person name="Leigh J.R."/>
            <person name="Kim T."/>
            <person name="England W."/>
            <person name="Whitaker R.J."/>
            <person name="Degnan P.H."/>
        </authorList>
    </citation>
    <scope>NUCLEOTIDE SEQUENCE [LARGE SCALE GENOMIC DNA]</scope>
    <source>
        <strain evidence="6">VPI-3443</strain>
        <strain evidence="5 11">WAL8669</strain>
    </source>
</reference>
<proteinExistence type="predicted"/>
<gene>
    <name evidence="1" type="ORF">BatF92_07750</name>
    <name evidence="3" type="ORF">GAN75_05685</name>
    <name evidence="4" type="ORF">GAN91_27815</name>
    <name evidence="2" type="ORF">GAO51_05390</name>
    <name evidence="5" type="ORF">KQP68_18110</name>
    <name evidence="6" type="ORF">KQP74_16915</name>
</gene>
<dbReference type="Proteomes" id="UP000436825">
    <property type="component" value="Unassembled WGS sequence"/>
</dbReference>
<sequence>MKQKLTRALIDEIRKEMPVLTEMEMRCCNGGDGGTTSWDCLFNCMHHMDPSRSAQDYANDYKDIYGLDPTAMGGVPNELIGNVLSVMGFGNTVPGSMTSNRDYYQVATMVNPDGTGHTIIVFAVPDENGKISYFDPTLEGEDGKKVRKVDISDISTIYRIKKADIDTTIGAHEESYGYAYGYFGYGNYEDSYGYGNSYYGNYNYENISDYNGTANSDYSYYN</sequence>
<name>A0A0P0FRK6_BACT4</name>
<keyword evidence="4" id="KW-0347">Helicase</keyword>
<evidence type="ECO:0000313" key="2">
    <source>
        <dbReference type="EMBL" id="KAB4314792.1"/>
    </source>
</evidence>
<evidence type="ECO:0000313" key="4">
    <source>
        <dbReference type="EMBL" id="KAB4468879.1"/>
    </source>
</evidence>
<dbReference type="AlphaFoldDB" id="A0A0P0FRK6"/>
<evidence type="ECO:0000313" key="8">
    <source>
        <dbReference type="Proteomes" id="UP000436858"/>
    </source>
</evidence>
<reference evidence="1 10" key="2">
    <citation type="submission" date="2020-02" db="EMBL/GenBank/DDBJ databases">
        <title>Whole-genome sequencing and comparative analysis of the genomes of Bacteroides thetaiotaomicron and Escherichia coli isolated from a healthy resident in Vietnam.</title>
        <authorList>
            <person name="Mohsin M."/>
            <person name="Tanaka K."/>
            <person name="Kawahara R."/>
            <person name="Kondo S."/>
            <person name="Noguchi H."/>
            <person name="Motooka D."/>
            <person name="Nakamura S."/>
            <person name="Khong D.T."/>
            <person name="Nguyen T.N."/>
            <person name="Tran H.T."/>
            <person name="Yamamoto Y."/>
        </authorList>
    </citation>
    <scope>NUCLEOTIDE SEQUENCE [LARGE SCALE GENOMIC DNA]</scope>
    <source>
        <strain evidence="1 10">F9-2</strain>
    </source>
</reference>
<evidence type="ECO:0000313" key="1">
    <source>
        <dbReference type="EMBL" id="BCA48833.1"/>
    </source>
</evidence>
<reference evidence="7 8" key="1">
    <citation type="journal article" date="2019" name="Nat. Med.">
        <title>A library of human gut bacterial isolates paired with longitudinal multiomics data enables mechanistic microbiome research.</title>
        <authorList>
            <person name="Poyet M."/>
            <person name="Groussin M."/>
            <person name="Gibbons S.M."/>
            <person name="Avila-Pacheco J."/>
            <person name="Jiang X."/>
            <person name="Kearney S.M."/>
            <person name="Perrotta A.R."/>
            <person name="Berdy B."/>
            <person name="Zhao S."/>
            <person name="Lieberman T.D."/>
            <person name="Swanson P.K."/>
            <person name="Smith M."/>
            <person name="Roesemann S."/>
            <person name="Alexander J.E."/>
            <person name="Rich S.A."/>
            <person name="Livny J."/>
            <person name="Vlamakis H."/>
            <person name="Clish C."/>
            <person name="Bullock K."/>
            <person name="Deik A."/>
            <person name="Scott J."/>
            <person name="Pierce K.A."/>
            <person name="Xavier R.J."/>
            <person name="Alm E.J."/>
        </authorList>
    </citation>
    <scope>NUCLEOTIDE SEQUENCE [LARGE SCALE GENOMIC DNA]</scope>
    <source>
        <strain evidence="3 7">BIOML-A160</strain>
        <strain evidence="4 8">BIOML-A162</strain>
        <strain evidence="2 9">BIOML-A188</strain>
    </source>
</reference>
<keyword evidence="4" id="KW-0378">Hydrolase</keyword>
<dbReference type="EMBL" id="AP022660">
    <property type="protein sequence ID" value="BCA48833.1"/>
    <property type="molecule type" value="Genomic_DNA"/>
</dbReference>
<evidence type="ECO:0000313" key="7">
    <source>
        <dbReference type="Proteomes" id="UP000436825"/>
    </source>
</evidence>
<evidence type="ECO:0000313" key="6">
    <source>
        <dbReference type="EMBL" id="UYU89620.1"/>
    </source>
</evidence>
<accession>A0A0P0FRK6</accession>
<evidence type="ECO:0000313" key="9">
    <source>
        <dbReference type="Proteomes" id="UP000440614"/>
    </source>
</evidence>
<dbReference type="EMBL" id="WCSY01000004">
    <property type="protein sequence ID" value="KAB4314792.1"/>
    <property type="molecule type" value="Genomic_DNA"/>
</dbReference>
<dbReference type="EMBL" id="WCRY01000064">
    <property type="protein sequence ID" value="KAB4468879.1"/>
    <property type="molecule type" value="Genomic_DNA"/>
</dbReference>
<keyword evidence="4" id="KW-0067">ATP-binding</keyword>
<protein>
    <submittedName>
        <fullName evidence="4">RNA helicase</fullName>
    </submittedName>
</protein>
<dbReference type="RefSeq" id="WP_008759962.1">
    <property type="nucleotide sequence ID" value="NZ_AP022660.1"/>
</dbReference>
<dbReference type="Proteomes" id="UP001162960">
    <property type="component" value="Chromosome"/>
</dbReference>
<keyword evidence="4" id="KW-0547">Nucleotide-binding</keyword>
<dbReference type="Proteomes" id="UP001156218">
    <property type="component" value="Chromosome"/>
</dbReference>
<evidence type="ECO:0000313" key="10">
    <source>
        <dbReference type="Proteomes" id="UP000500882"/>
    </source>
</evidence>
<dbReference type="GO" id="GO:0004386">
    <property type="term" value="F:helicase activity"/>
    <property type="evidence" value="ECO:0007669"/>
    <property type="project" value="UniProtKB-KW"/>
</dbReference>